<reference evidence="2 3" key="1">
    <citation type="journal article" date="2018" name="Cell">
        <title>The Chara Genome: Secondary Complexity and Implications for Plant Terrestrialization.</title>
        <authorList>
            <person name="Nishiyama T."/>
            <person name="Sakayama H."/>
            <person name="Vries J.D."/>
            <person name="Buschmann H."/>
            <person name="Saint-Marcoux D."/>
            <person name="Ullrich K.K."/>
            <person name="Haas F.B."/>
            <person name="Vanderstraeten L."/>
            <person name="Becker D."/>
            <person name="Lang D."/>
            <person name="Vosolsobe S."/>
            <person name="Rombauts S."/>
            <person name="Wilhelmsson P.K.I."/>
            <person name="Janitza P."/>
            <person name="Kern R."/>
            <person name="Heyl A."/>
            <person name="Rumpler F."/>
            <person name="Villalobos L.I.A.C."/>
            <person name="Clay J.M."/>
            <person name="Skokan R."/>
            <person name="Toyoda A."/>
            <person name="Suzuki Y."/>
            <person name="Kagoshima H."/>
            <person name="Schijlen E."/>
            <person name="Tajeshwar N."/>
            <person name="Catarino B."/>
            <person name="Hetherington A.J."/>
            <person name="Saltykova A."/>
            <person name="Bonnot C."/>
            <person name="Breuninger H."/>
            <person name="Symeonidi A."/>
            <person name="Radhakrishnan G.V."/>
            <person name="Van Nieuwerburgh F."/>
            <person name="Deforce D."/>
            <person name="Chang C."/>
            <person name="Karol K.G."/>
            <person name="Hedrich R."/>
            <person name="Ulvskov P."/>
            <person name="Glockner G."/>
            <person name="Delwiche C.F."/>
            <person name="Petrasek J."/>
            <person name="Van de Peer Y."/>
            <person name="Friml J."/>
            <person name="Beilby M."/>
            <person name="Dolan L."/>
            <person name="Kohara Y."/>
            <person name="Sugano S."/>
            <person name="Fujiyama A."/>
            <person name="Delaux P.-M."/>
            <person name="Quint M."/>
            <person name="TheiBen G."/>
            <person name="Hagemann M."/>
            <person name="Harholt J."/>
            <person name="Dunand C."/>
            <person name="Zachgo S."/>
            <person name="Langdale J."/>
            <person name="Maumus F."/>
            <person name="Straeten D.V.D."/>
            <person name="Gould S.B."/>
            <person name="Rensing S.A."/>
        </authorList>
    </citation>
    <scope>NUCLEOTIDE SEQUENCE [LARGE SCALE GENOMIC DNA]</scope>
    <source>
        <strain evidence="2 3">S276</strain>
    </source>
</reference>
<dbReference type="Proteomes" id="UP000265515">
    <property type="component" value="Unassembled WGS sequence"/>
</dbReference>
<feature type="compositionally biased region" description="Basic and acidic residues" evidence="1">
    <location>
        <begin position="1"/>
        <end position="18"/>
    </location>
</feature>
<dbReference type="EMBL" id="BFEA01000261">
    <property type="protein sequence ID" value="GBG77171.1"/>
    <property type="molecule type" value="Genomic_DNA"/>
</dbReference>
<dbReference type="Gramene" id="GBG77171">
    <property type="protein sequence ID" value="GBG77171"/>
    <property type="gene ID" value="CBR_g23497"/>
</dbReference>
<accession>A0A388L4D7</accession>
<keyword evidence="3" id="KW-1185">Reference proteome</keyword>
<feature type="region of interest" description="Disordered" evidence="1">
    <location>
        <begin position="1"/>
        <end position="42"/>
    </location>
</feature>
<proteinExistence type="predicted"/>
<evidence type="ECO:0000313" key="2">
    <source>
        <dbReference type="EMBL" id="GBG77171.1"/>
    </source>
</evidence>
<evidence type="ECO:0000313" key="3">
    <source>
        <dbReference type="Proteomes" id="UP000265515"/>
    </source>
</evidence>
<gene>
    <name evidence="2" type="ORF">CBR_g23497</name>
</gene>
<evidence type="ECO:0000256" key="1">
    <source>
        <dbReference type="SAM" id="MobiDB-lite"/>
    </source>
</evidence>
<comment type="caution">
    <text evidence="2">The sequence shown here is derived from an EMBL/GenBank/DDBJ whole genome shotgun (WGS) entry which is preliminary data.</text>
</comment>
<sequence>MQKETDRDSVEDTGKEGGNESTVLAGGSNAQREDSETLSSQSRPQFFEACTFRKCLHCFVDLRIRIRIGFSSLWLCPSI</sequence>
<dbReference type="AlphaFoldDB" id="A0A388L4D7"/>
<organism evidence="2 3">
    <name type="scientific">Chara braunii</name>
    <name type="common">Braun's stonewort</name>
    <dbReference type="NCBI Taxonomy" id="69332"/>
    <lineage>
        <taxon>Eukaryota</taxon>
        <taxon>Viridiplantae</taxon>
        <taxon>Streptophyta</taxon>
        <taxon>Charophyceae</taxon>
        <taxon>Charales</taxon>
        <taxon>Characeae</taxon>
        <taxon>Chara</taxon>
    </lineage>
</organism>
<protein>
    <submittedName>
        <fullName evidence="2">Uncharacterized protein</fullName>
    </submittedName>
</protein>
<name>A0A388L4D7_CHABU</name>